<organism evidence="1 2">
    <name type="scientific">Erwinia persicina</name>
    <dbReference type="NCBI Taxonomy" id="55211"/>
    <lineage>
        <taxon>Bacteria</taxon>
        <taxon>Pseudomonadati</taxon>
        <taxon>Pseudomonadota</taxon>
        <taxon>Gammaproteobacteria</taxon>
        <taxon>Enterobacterales</taxon>
        <taxon>Erwiniaceae</taxon>
        <taxon>Erwinia</taxon>
    </lineage>
</organism>
<dbReference type="AlphaFoldDB" id="A0A4U3FHW3"/>
<sequence>MLSFVNIALFCLVLPQSTVDNMTQYPVITGVYPNNNFASCRYLWITCHLDPSLYGAGSPIIHS</sequence>
<gene>
    <name evidence="1" type="ORF">EpCFBP13511_07230</name>
</gene>
<evidence type="ECO:0000313" key="2">
    <source>
        <dbReference type="Proteomes" id="UP000306393"/>
    </source>
</evidence>
<dbReference type="OrthoDB" id="6556051at2"/>
<reference evidence="1 2" key="1">
    <citation type="journal article" date="2019" name="Sci. Rep.">
        <title>Differences in resource use lead to coexistence of seed-transmitted microbial populations.</title>
        <authorList>
            <person name="Torres-Cortes G."/>
            <person name="Garcia B.J."/>
            <person name="Compant S."/>
            <person name="Rezki S."/>
            <person name="Jones P."/>
            <person name="Preveaux A."/>
            <person name="Briand M."/>
            <person name="Roulet A."/>
            <person name="Bouchez O."/>
            <person name="Jacobson D."/>
            <person name="Barret M."/>
        </authorList>
    </citation>
    <scope>NUCLEOTIDE SEQUENCE [LARGE SCALE GENOMIC DNA]</scope>
    <source>
        <strain evidence="1 2">CFBP13511</strain>
    </source>
</reference>
<name>A0A4U3FHW3_9GAMM</name>
<dbReference type="Proteomes" id="UP000306393">
    <property type="component" value="Unassembled WGS sequence"/>
</dbReference>
<evidence type="ECO:0000313" key="1">
    <source>
        <dbReference type="EMBL" id="TKJ92586.1"/>
    </source>
</evidence>
<comment type="caution">
    <text evidence="1">The sequence shown here is derived from an EMBL/GenBank/DDBJ whole genome shotgun (WGS) entry which is preliminary data.</text>
</comment>
<proteinExistence type="predicted"/>
<accession>A0A4U3FHW3</accession>
<dbReference type="EMBL" id="QGAC01000005">
    <property type="protein sequence ID" value="TKJ92586.1"/>
    <property type="molecule type" value="Genomic_DNA"/>
</dbReference>
<protein>
    <submittedName>
        <fullName evidence="1">Uncharacterized protein</fullName>
    </submittedName>
</protein>